<accession>A0A3Q9IW83</accession>
<dbReference type="PROSITE" id="PS51257">
    <property type="entry name" value="PROKAR_LIPOPROTEIN"/>
    <property type="match status" value="1"/>
</dbReference>
<organism evidence="1 2">
    <name type="scientific">Butyricimonas faecalis</name>
    <dbReference type="NCBI Taxonomy" id="2093856"/>
    <lineage>
        <taxon>Bacteria</taxon>
        <taxon>Pseudomonadati</taxon>
        <taxon>Bacteroidota</taxon>
        <taxon>Bacteroidia</taxon>
        <taxon>Bacteroidales</taxon>
        <taxon>Odoribacteraceae</taxon>
        <taxon>Butyricimonas</taxon>
    </lineage>
</organism>
<evidence type="ECO:0000313" key="1">
    <source>
        <dbReference type="EMBL" id="AZS31405.1"/>
    </source>
</evidence>
<dbReference type="InterPro" id="IPR038081">
    <property type="entry name" value="CalX-like_sf"/>
</dbReference>
<dbReference type="Pfam" id="PF16132">
    <property type="entry name" value="DUF4843"/>
    <property type="match status" value="1"/>
</dbReference>
<keyword evidence="2" id="KW-1185">Reference proteome</keyword>
<dbReference type="Gene3D" id="2.60.40.2030">
    <property type="match status" value="1"/>
</dbReference>
<dbReference type="KEGG" id="buy:D8S85_18895"/>
<dbReference type="AlphaFoldDB" id="A0A3Q9IW83"/>
<dbReference type="EMBL" id="CP032819">
    <property type="protein sequence ID" value="AZS31405.1"/>
    <property type="molecule type" value="Genomic_DNA"/>
</dbReference>
<gene>
    <name evidence="1" type="ORF">D8S85_18895</name>
</gene>
<dbReference type="OrthoDB" id="1082731at2"/>
<name>A0A3Q9IW83_9BACT</name>
<proteinExistence type="predicted"/>
<dbReference type="Proteomes" id="UP000270673">
    <property type="component" value="Chromosome"/>
</dbReference>
<sequence>MKWRNILLVLAFGGLLGACEKKEIPTFTTDDTGIYFQRVSSSYYGTTTEFYSDSLSYSFLAVEASAKSEVLSTTVRTMGKVVDYDRPFKVEIDQEGTTAVEGKHYEVAFDTMVIPAGKSSAEVQIRFFRTDDLLEKTIRLALRLKDNEHFKCHFPEYKNTNAYAAKGVQIRGDLFAFSLSEMYSEPRYWNRQGKKYLGEWTSKKYLVVNAVCGLSDEDWDDAGLAGAKVTLGRLSFFAIAVQKYLQEQADADTPEVDSDGKYMQLAPAYSVDYSRYE</sequence>
<dbReference type="InterPro" id="IPR032299">
    <property type="entry name" value="DUF4843"/>
</dbReference>
<reference evidence="1 2" key="1">
    <citation type="submission" date="2018-10" db="EMBL/GenBank/DDBJ databases">
        <title>Butyricimonas faecalis sp. nov., isolated from human faeces and emended description of the genus Butyricimonas.</title>
        <authorList>
            <person name="Le Roy T."/>
            <person name="Van der Smissen P."/>
            <person name="Paquot A."/>
            <person name="Delzenne N."/>
            <person name="Muccioli G."/>
            <person name="Collet J.-F."/>
            <person name="Cani P.D."/>
        </authorList>
    </citation>
    <scope>NUCLEOTIDE SEQUENCE [LARGE SCALE GENOMIC DNA]</scope>
    <source>
        <strain evidence="1 2">H184</strain>
    </source>
</reference>
<protein>
    <submittedName>
        <fullName evidence="1">DUF4843 domain-containing protein</fullName>
    </submittedName>
</protein>
<dbReference type="RefSeq" id="WP_106482008.1">
    <property type="nucleotide sequence ID" value="NZ_CP032819.1"/>
</dbReference>
<evidence type="ECO:0000313" key="2">
    <source>
        <dbReference type="Proteomes" id="UP000270673"/>
    </source>
</evidence>